<dbReference type="AlphaFoldDB" id="A0A0D2I1L3"/>
<dbReference type="STRING" id="1306947.J120_04270"/>
<dbReference type="Proteomes" id="UP000032214">
    <property type="component" value="Unassembled WGS sequence"/>
</dbReference>
<organism evidence="1 2">
    <name type="scientific">candidate division TM6 bacterium JCVI TM6SC1</name>
    <dbReference type="NCBI Taxonomy" id="1306947"/>
    <lineage>
        <taxon>Bacteria</taxon>
        <taxon>Candidatus Babelota</taxon>
        <taxon>Vermiphilus</taxon>
    </lineage>
</organism>
<evidence type="ECO:0000313" key="1">
    <source>
        <dbReference type="EMBL" id="KIX85110.1"/>
    </source>
</evidence>
<comment type="caution">
    <text evidence="1">The sequence shown here is derived from an EMBL/GenBank/DDBJ whole genome shotgun (WGS) entry which is preliminary data.</text>
</comment>
<reference evidence="1 2" key="1">
    <citation type="journal article" date="2013" name="Proc. Natl. Acad. Sci. U.S.A.">
        <title>Candidate phylum TM6 genome recovered from a hospital sink biofilm provides genomic insights into this uncultivated phylum.</title>
        <authorList>
            <person name="McLean J.S."/>
            <person name="Lombardo M.J."/>
            <person name="Badger J.H."/>
            <person name="Edlund A."/>
            <person name="Novotny M."/>
            <person name="Yee-Greenbaum J."/>
            <person name="Vyahhi N."/>
            <person name="Hall A.P."/>
            <person name="Yang Y."/>
            <person name="Dupont C.L."/>
            <person name="Ziegler M.G."/>
            <person name="Chitsaz H."/>
            <person name="Allen A.E."/>
            <person name="Yooseph S."/>
            <person name="Tesler G."/>
            <person name="Pevzner P.A."/>
            <person name="Friedman R.M."/>
            <person name="Nealson K.H."/>
            <person name="Venter J.C."/>
            <person name="Lasken R.S."/>
        </authorList>
    </citation>
    <scope>NUCLEOTIDE SEQUENCE [LARGE SCALE GENOMIC DNA]</scope>
    <source>
        <strain evidence="1 2">TM6SC1</strain>
    </source>
</reference>
<dbReference type="EMBL" id="ARQD01000003">
    <property type="protein sequence ID" value="KIX85110.1"/>
    <property type="molecule type" value="Genomic_DNA"/>
</dbReference>
<protein>
    <submittedName>
        <fullName evidence="1">Uncharacterized protein</fullName>
    </submittedName>
</protein>
<gene>
    <name evidence="1" type="ORF">J120_04270</name>
</gene>
<name>A0A0D2I1L3_9BACT</name>
<accession>A0A0D2I1L3</accession>
<sequence>MEKFYKIIIFIMFLLNYNTRIFAKYELTTISGIYLFSKYFNQTQDKNSLRWLYGQMAQNQSAFLRNRHFIKNKQFFVHLLSDHLTLLKERRLKTTKIICKSKLAKACVFFQMSQWISSLNLLNLDPSDKKIEINKMILLKYGLTCMYQLVPYLYVLYQGATSLLAGFRYRSTIPQKIQRDKELLKIIRDNQVVTTICD</sequence>
<proteinExistence type="predicted"/>
<evidence type="ECO:0000313" key="2">
    <source>
        <dbReference type="Proteomes" id="UP000032214"/>
    </source>
</evidence>
<keyword evidence="2" id="KW-1185">Reference proteome</keyword>